<sequence length="276" mass="28504">MRRAHKVWIGIAASVFVLVAIGDLAGGSESPTPPREAASTAPSETSVAAAQSPVYSPAPTPAPPIGEQVTIRSVHDGDTFTTTGGVKVRVLGIDSCEMSTDAGPAAQDYARSLMPVGSTVTLTREPGVDTDQNDRALRYVALAGEGGDLGSRMVDQRHTGVYEGDNDASDAYVAELRRLDLDGRGCNGSGAGSATAGDVDCSDFDTQQDAQDHLDADPSDPARLDVDDDGVACESLPAGSTGSSTGDVPDVDVDRPHVNLPDGALTGGYCARKWWC</sequence>
<feature type="region of interest" description="Disordered" evidence="1">
    <location>
        <begin position="210"/>
        <end position="252"/>
    </location>
</feature>
<evidence type="ECO:0000313" key="3">
    <source>
        <dbReference type="Proteomes" id="UP000245639"/>
    </source>
</evidence>
<feature type="compositionally biased region" description="Basic and acidic residues" evidence="1">
    <location>
        <begin position="210"/>
        <end position="225"/>
    </location>
</feature>
<name>A0A2U1E7H8_9PSEU</name>
<keyword evidence="2" id="KW-0540">Nuclease</keyword>
<feature type="region of interest" description="Disordered" evidence="1">
    <location>
        <begin position="26"/>
        <end position="66"/>
    </location>
</feature>
<proteinExistence type="predicted"/>
<dbReference type="EMBL" id="QEKW01000034">
    <property type="protein sequence ID" value="PVY95896.1"/>
    <property type="molecule type" value="Genomic_DNA"/>
</dbReference>
<feature type="compositionally biased region" description="Polar residues" evidence="1">
    <location>
        <begin position="40"/>
        <end position="49"/>
    </location>
</feature>
<organism evidence="2 3">
    <name type="scientific">Actinomycetospora cinnamomea</name>
    <dbReference type="NCBI Taxonomy" id="663609"/>
    <lineage>
        <taxon>Bacteria</taxon>
        <taxon>Bacillati</taxon>
        <taxon>Actinomycetota</taxon>
        <taxon>Actinomycetes</taxon>
        <taxon>Pseudonocardiales</taxon>
        <taxon>Pseudonocardiaceae</taxon>
        <taxon>Actinomycetospora</taxon>
    </lineage>
</organism>
<dbReference type="AlphaFoldDB" id="A0A2U1E7H8"/>
<dbReference type="Gene3D" id="2.40.50.90">
    <property type="match status" value="1"/>
</dbReference>
<accession>A0A2U1E7H8</accession>
<reference evidence="2 3" key="1">
    <citation type="submission" date="2018-04" db="EMBL/GenBank/DDBJ databases">
        <title>Genomic Encyclopedia of Type Strains, Phase IV (KMG-IV): sequencing the most valuable type-strain genomes for metagenomic binning, comparative biology and taxonomic classification.</title>
        <authorList>
            <person name="Goeker M."/>
        </authorList>
    </citation>
    <scope>NUCLEOTIDE SEQUENCE [LARGE SCALE GENOMIC DNA]</scope>
    <source>
        <strain evidence="2 3">DSM 45771</strain>
    </source>
</reference>
<keyword evidence="2" id="KW-0255">Endonuclease</keyword>
<dbReference type="GO" id="GO:0004519">
    <property type="term" value="F:endonuclease activity"/>
    <property type="evidence" value="ECO:0007669"/>
    <property type="project" value="UniProtKB-KW"/>
</dbReference>
<keyword evidence="2" id="KW-0378">Hydrolase</keyword>
<dbReference type="InterPro" id="IPR035437">
    <property type="entry name" value="SNase_OB-fold_sf"/>
</dbReference>
<gene>
    <name evidence="2" type="ORF">C8D89_1348</name>
</gene>
<dbReference type="SUPFAM" id="SSF50199">
    <property type="entry name" value="Staphylococcal nuclease"/>
    <property type="match status" value="1"/>
</dbReference>
<evidence type="ECO:0000313" key="2">
    <source>
        <dbReference type="EMBL" id="PVY95896.1"/>
    </source>
</evidence>
<comment type="caution">
    <text evidence="2">The sequence shown here is derived from an EMBL/GenBank/DDBJ whole genome shotgun (WGS) entry which is preliminary data.</text>
</comment>
<evidence type="ECO:0000256" key="1">
    <source>
        <dbReference type="SAM" id="MobiDB-lite"/>
    </source>
</evidence>
<dbReference type="Proteomes" id="UP000245639">
    <property type="component" value="Unassembled WGS sequence"/>
</dbReference>
<protein>
    <submittedName>
        <fullName evidence="2">Endonuclease YncB(Thermonuclease family)</fullName>
    </submittedName>
</protein>
<keyword evidence="3" id="KW-1185">Reference proteome</keyword>